<sequence length="86" mass="9870">MLPPHRHLALLRCHCRCRCCYHPHHPHTASSASLCVCYCVNQITSKHFPQLPRCFLELPISCSYHCVILCDQQAILLLVCSLLFKP</sequence>
<accession>A0A1C7LQY8</accession>
<dbReference type="Proteomes" id="UP000092993">
    <property type="component" value="Unassembled WGS sequence"/>
</dbReference>
<keyword evidence="2" id="KW-1185">Reference proteome</keyword>
<evidence type="ECO:0000313" key="2">
    <source>
        <dbReference type="Proteomes" id="UP000092993"/>
    </source>
</evidence>
<organism evidence="1 2">
    <name type="scientific">Grifola frondosa</name>
    <name type="common">Maitake</name>
    <name type="synonym">Polyporus frondosus</name>
    <dbReference type="NCBI Taxonomy" id="5627"/>
    <lineage>
        <taxon>Eukaryota</taxon>
        <taxon>Fungi</taxon>
        <taxon>Dikarya</taxon>
        <taxon>Basidiomycota</taxon>
        <taxon>Agaricomycotina</taxon>
        <taxon>Agaricomycetes</taxon>
        <taxon>Polyporales</taxon>
        <taxon>Grifolaceae</taxon>
        <taxon>Grifola</taxon>
    </lineage>
</organism>
<evidence type="ECO:0000313" key="1">
    <source>
        <dbReference type="EMBL" id="OBZ67171.1"/>
    </source>
</evidence>
<proteinExistence type="predicted"/>
<protein>
    <submittedName>
        <fullName evidence="1">Uncharacterized protein</fullName>
    </submittedName>
</protein>
<gene>
    <name evidence="1" type="ORF">A0H81_12770</name>
</gene>
<comment type="caution">
    <text evidence="1">The sequence shown here is derived from an EMBL/GenBank/DDBJ whole genome shotgun (WGS) entry which is preliminary data.</text>
</comment>
<reference evidence="1 2" key="1">
    <citation type="submission" date="2016-03" db="EMBL/GenBank/DDBJ databases">
        <title>Whole genome sequencing of Grifola frondosa 9006-11.</title>
        <authorList>
            <person name="Min B."/>
            <person name="Park H."/>
            <person name="Kim J.-G."/>
            <person name="Cho H."/>
            <person name="Oh Y.-L."/>
            <person name="Kong W.-S."/>
            <person name="Choi I.-G."/>
        </authorList>
    </citation>
    <scope>NUCLEOTIDE SEQUENCE [LARGE SCALE GENOMIC DNA]</scope>
    <source>
        <strain evidence="1 2">9006-11</strain>
    </source>
</reference>
<dbReference type="EMBL" id="LUGG01000025">
    <property type="protein sequence ID" value="OBZ67171.1"/>
    <property type="molecule type" value="Genomic_DNA"/>
</dbReference>
<name>A0A1C7LQY8_GRIFR</name>
<dbReference type="AlphaFoldDB" id="A0A1C7LQY8"/>